<accession>A0A9D1HN30</accession>
<evidence type="ECO:0000256" key="13">
    <source>
        <dbReference type="RuleBase" id="RU000578"/>
    </source>
</evidence>
<dbReference type="AlphaFoldDB" id="A0A9D1HN30"/>
<dbReference type="InterPro" id="IPR001238">
    <property type="entry name" value="DNA-binding_RecF"/>
</dbReference>
<keyword evidence="10 12" id="KW-0234">DNA repair</keyword>
<evidence type="ECO:0000256" key="9">
    <source>
        <dbReference type="ARBA" id="ARBA00023125"/>
    </source>
</evidence>
<evidence type="ECO:0000256" key="2">
    <source>
        <dbReference type="ARBA" id="ARBA00008016"/>
    </source>
</evidence>
<evidence type="ECO:0000313" key="16">
    <source>
        <dbReference type="Proteomes" id="UP000824175"/>
    </source>
</evidence>
<dbReference type="Pfam" id="PF02463">
    <property type="entry name" value="SMC_N"/>
    <property type="match status" value="1"/>
</dbReference>
<dbReference type="GO" id="GO:0005524">
    <property type="term" value="F:ATP binding"/>
    <property type="evidence" value="ECO:0007669"/>
    <property type="project" value="UniProtKB-UniRule"/>
</dbReference>
<keyword evidence="8 12" id="KW-0067">ATP-binding</keyword>
<keyword evidence="5 12" id="KW-0235">DNA replication</keyword>
<dbReference type="Proteomes" id="UP000824175">
    <property type="component" value="Unassembled WGS sequence"/>
</dbReference>
<evidence type="ECO:0000256" key="11">
    <source>
        <dbReference type="ARBA" id="ARBA00023236"/>
    </source>
</evidence>
<proteinExistence type="inferred from homology"/>
<keyword evidence="9 12" id="KW-0238">DNA-binding</keyword>
<dbReference type="PROSITE" id="PS00617">
    <property type="entry name" value="RECF_1"/>
    <property type="match status" value="1"/>
</dbReference>
<comment type="function">
    <text evidence="12 13">The RecF protein is involved in DNA metabolism; it is required for DNA replication and normal SOS inducibility. RecF binds preferentially to single-stranded, linear DNA. It also seems to bind ATP.</text>
</comment>
<dbReference type="GO" id="GO:0005737">
    <property type="term" value="C:cytoplasm"/>
    <property type="evidence" value="ECO:0007669"/>
    <property type="project" value="UniProtKB-SubCell"/>
</dbReference>
<keyword evidence="6 12" id="KW-0547">Nucleotide-binding</keyword>
<dbReference type="PROSITE" id="PS00618">
    <property type="entry name" value="RECF_2"/>
    <property type="match status" value="1"/>
</dbReference>
<dbReference type="GO" id="GO:0006302">
    <property type="term" value="P:double-strand break repair"/>
    <property type="evidence" value="ECO:0007669"/>
    <property type="project" value="TreeGrafter"/>
</dbReference>
<dbReference type="InterPro" id="IPR027417">
    <property type="entry name" value="P-loop_NTPase"/>
</dbReference>
<dbReference type="HAMAP" id="MF_00365">
    <property type="entry name" value="RecF"/>
    <property type="match status" value="1"/>
</dbReference>
<evidence type="ECO:0000256" key="8">
    <source>
        <dbReference type="ARBA" id="ARBA00022840"/>
    </source>
</evidence>
<dbReference type="Gene3D" id="3.40.50.300">
    <property type="entry name" value="P-loop containing nucleotide triphosphate hydrolases"/>
    <property type="match status" value="1"/>
</dbReference>
<keyword evidence="7 12" id="KW-0227">DNA damage</keyword>
<evidence type="ECO:0000256" key="1">
    <source>
        <dbReference type="ARBA" id="ARBA00004496"/>
    </source>
</evidence>
<dbReference type="GO" id="GO:0006260">
    <property type="term" value="P:DNA replication"/>
    <property type="evidence" value="ECO:0007669"/>
    <property type="project" value="UniProtKB-UniRule"/>
</dbReference>
<gene>
    <name evidence="12 15" type="primary">recF</name>
    <name evidence="15" type="ORF">IAD15_05270</name>
</gene>
<dbReference type="NCBIfam" id="TIGR00611">
    <property type="entry name" value="recf"/>
    <property type="match status" value="1"/>
</dbReference>
<evidence type="ECO:0000259" key="14">
    <source>
        <dbReference type="Pfam" id="PF02463"/>
    </source>
</evidence>
<dbReference type="InterPro" id="IPR042174">
    <property type="entry name" value="RecF_2"/>
</dbReference>
<dbReference type="InterPro" id="IPR018078">
    <property type="entry name" value="DNA-binding_RecF_CS"/>
</dbReference>
<dbReference type="GO" id="GO:0009432">
    <property type="term" value="P:SOS response"/>
    <property type="evidence" value="ECO:0007669"/>
    <property type="project" value="UniProtKB-UniRule"/>
</dbReference>
<keyword evidence="4 12" id="KW-0963">Cytoplasm</keyword>
<dbReference type="PANTHER" id="PTHR32182">
    <property type="entry name" value="DNA REPLICATION AND REPAIR PROTEIN RECF"/>
    <property type="match status" value="1"/>
</dbReference>
<reference evidence="15" key="1">
    <citation type="submission" date="2020-10" db="EMBL/GenBank/DDBJ databases">
        <authorList>
            <person name="Gilroy R."/>
        </authorList>
    </citation>
    <scope>NUCLEOTIDE SEQUENCE</scope>
    <source>
        <strain evidence="15">CHK195-11698</strain>
    </source>
</reference>
<evidence type="ECO:0000256" key="7">
    <source>
        <dbReference type="ARBA" id="ARBA00022763"/>
    </source>
</evidence>
<feature type="binding site" evidence="12">
    <location>
        <begin position="30"/>
        <end position="37"/>
    </location>
    <ligand>
        <name>ATP</name>
        <dbReference type="ChEBI" id="CHEBI:30616"/>
    </ligand>
</feature>
<feature type="domain" description="RecF/RecN/SMC N-terminal" evidence="14">
    <location>
        <begin position="3"/>
        <end position="355"/>
    </location>
</feature>
<comment type="caution">
    <text evidence="15">The sequence shown here is derived from an EMBL/GenBank/DDBJ whole genome shotgun (WGS) entry which is preliminary data.</text>
</comment>
<organism evidence="15 16">
    <name type="scientific">Candidatus Fimiplasma intestinipullorum</name>
    <dbReference type="NCBI Taxonomy" id="2840825"/>
    <lineage>
        <taxon>Bacteria</taxon>
        <taxon>Bacillati</taxon>
        <taxon>Bacillota</taxon>
        <taxon>Clostridia</taxon>
        <taxon>Eubacteriales</taxon>
        <taxon>Candidatus Fimiplasma</taxon>
    </lineage>
</organism>
<dbReference type="EMBL" id="DVMJ01000045">
    <property type="protein sequence ID" value="HIU13461.1"/>
    <property type="molecule type" value="Genomic_DNA"/>
</dbReference>
<dbReference type="GO" id="GO:0003697">
    <property type="term" value="F:single-stranded DNA binding"/>
    <property type="evidence" value="ECO:0007669"/>
    <property type="project" value="UniProtKB-UniRule"/>
</dbReference>
<comment type="similarity">
    <text evidence="2 12 13">Belongs to the RecF family.</text>
</comment>
<comment type="subcellular location">
    <subcellularLocation>
        <location evidence="1 12 13">Cytoplasm</location>
    </subcellularLocation>
</comment>
<dbReference type="Gene3D" id="1.20.1050.90">
    <property type="entry name" value="RecF/RecN/SMC, N-terminal domain"/>
    <property type="match status" value="1"/>
</dbReference>
<evidence type="ECO:0000256" key="10">
    <source>
        <dbReference type="ARBA" id="ARBA00023204"/>
    </source>
</evidence>
<evidence type="ECO:0000256" key="6">
    <source>
        <dbReference type="ARBA" id="ARBA00022741"/>
    </source>
</evidence>
<evidence type="ECO:0000256" key="12">
    <source>
        <dbReference type="HAMAP-Rule" id="MF_00365"/>
    </source>
</evidence>
<evidence type="ECO:0000256" key="3">
    <source>
        <dbReference type="ARBA" id="ARBA00020170"/>
    </source>
</evidence>
<protein>
    <recommendedName>
        <fullName evidence="3 12">DNA replication and repair protein RecF</fullName>
    </recommendedName>
</protein>
<evidence type="ECO:0000256" key="4">
    <source>
        <dbReference type="ARBA" id="ARBA00022490"/>
    </source>
</evidence>
<dbReference type="GO" id="GO:0000731">
    <property type="term" value="P:DNA synthesis involved in DNA repair"/>
    <property type="evidence" value="ECO:0007669"/>
    <property type="project" value="TreeGrafter"/>
</dbReference>
<evidence type="ECO:0000256" key="5">
    <source>
        <dbReference type="ARBA" id="ARBA00022705"/>
    </source>
</evidence>
<dbReference type="PANTHER" id="PTHR32182:SF0">
    <property type="entry name" value="DNA REPLICATION AND REPAIR PROTEIN RECF"/>
    <property type="match status" value="1"/>
</dbReference>
<sequence>MRISQLTLRQFRNYPKAHFQFSPGTNVIVGQNANGKTNLIEAIYLLSVAKSFRTRINTEMVMFDTSFAKIEGDVDAHSRHYHLEMVLSQEGKRAKVNGHEMTKSSDFVGIINVVVFTPDDLFLIKGSPRERRRFMDIELSKLSNSYLYHFNQFSHLLKERNLYLKSEKIDPVYLDVLTSQLVDEQLILIARRESFVSKLNVEAQKAYARIASQKESMTVTYQSGFDLTASDLRQSLMHTYAHDRERDIRFGMTHHGIHKDDLMIALNEREAHLYASQGQQRSIVLALKIALLQLIYDEIGEYPILLLDDVLSELDDRRKTMLLDLLNDKIQTFITTTSLEGLSHQVISRAYKIEIRNRKESR</sequence>
<evidence type="ECO:0000313" key="15">
    <source>
        <dbReference type="EMBL" id="HIU13461.1"/>
    </source>
</evidence>
<reference evidence="15" key="2">
    <citation type="journal article" date="2021" name="PeerJ">
        <title>Extensive microbial diversity within the chicken gut microbiome revealed by metagenomics and culture.</title>
        <authorList>
            <person name="Gilroy R."/>
            <person name="Ravi A."/>
            <person name="Getino M."/>
            <person name="Pursley I."/>
            <person name="Horton D.L."/>
            <person name="Alikhan N.F."/>
            <person name="Baker D."/>
            <person name="Gharbi K."/>
            <person name="Hall N."/>
            <person name="Watson M."/>
            <person name="Adriaenssens E.M."/>
            <person name="Foster-Nyarko E."/>
            <person name="Jarju S."/>
            <person name="Secka A."/>
            <person name="Antonio M."/>
            <person name="Oren A."/>
            <person name="Chaudhuri R.R."/>
            <person name="La Ragione R."/>
            <person name="Hildebrand F."/>
            <person name="Pallen M.J."/>
        </authorList>
    </citation>
    <scope>NUCLEOTIDE SEQUENCE</scope>
    <source>
        <strain evidence="15">CHK195-11698</strain>
    </source>
</reference>
<name>A0A9D1HN30_9FIRM</name>
<dbReference type="InterPro" id="IPR003395">
    <property type="entry name" value="RecF/RecN/SMC_N"/>
</dbReference>
<keyword evidence="11 12" id="KW-0742">SOS response</keyword>
<dbReference type="SUPFAM" id="SSF52540">
    <property type="entry name" value="P-loop containing nucleoside triphosphate hydrolases"/>
    <property type="match status" value="1"/>
</dbReference>